<accession>A0AAV3UNQ4</accession>
<sequence>MASNSTATDEDRLRELIDQLLVRDADAHKSALSELAEVGDSRVVPHLVEVLVIHEIGSNWSAFGFPEVLRDRSPPRYLELPEACWPGVREALQSIADPNFDSQYAWVEWETWYSQQDIEPLTGFDEWKLRLYRSFLPPVGRLLDATPRAFDLQDIRWGNCDQSFLAACNEPKFVPSEAAAADESDSGGYLDPDDVVFGFEVAGTTYAVPRWILFPHEMLNATVEGVPLTLTYCTLCNAPICYDRRVGDRTLTFGSTGMLLSGNKVMFDEETESLWSQHRGTAIAGEFLADGTELDFKPVTQTTWEAWRDSYPDSLALSLDTGYDYDYRHYEGNVGFFRHYWNDPDAIQPGVQTDDGELPEKESVYGVTVDDGAAVHVYPLDAIPDDGVLMDEIAGCDVVVLGDVVGDIAVYESPPTPVERDVDEIVDTNGTRWRISPERLHSKRGERDRIPGRHGLFFAFRTQYERVEVRP</sequence>
<evidence type="ECO:0008006" key="3">
    <source>
        <dbReference type="Google" id="ProtNLM"/>
    </source>
</evidence>
<reference evidence="1 2" key="1">
    <citation type="journal article" date="2019" name="Int. J. Syst. Evol. Microbiol.">
        <title>The Global Catalogue of Microorganisms (GCM) 10K type strain sequencing project: providing services to taxonomists for standard genome sequencing and annotation.</title>
        <authorList>
            <consortium name="The Broad Institute Genomics Platform"/>
            <consortium name="The Broad Institute Genome Sequencing Center for Infectious Disease"/>
            <person name="Wu L."/>
            <person name="Ma J."/>
        </authorList>
    </citation>
    <scope>NUCLEOTIDE SEQUENCE [LARGE SCALE GENOMIC DNA]</scope>
    <source>
        <strain evidence="1 2">JCM 17504</strain>
    </source>
</reference>
<dbReference type="Proteomes" id="UP001501729">
    <property type="component" value="Unassembled WGS sequence"/>
</dbReference>
<dbReference type="Pfam" id="PF11376">
    <property type="entry name" value="DUF3179"/>
    <property type="match status" value="1"/>
</dbReference>
<gene>
    <name evidence="1" type="ORF">GCM10025751_46420</name>
</gene>
<dbReference type="GeneID" id="68615632"/>
<name>A0AAV3UNQ4_9EURY</name>
<organism evidence="1 2">
    <name type="scientific">Haladaptatus pallidirubidus</name>
    <dbReference type="NCBI Taxonomy" id="1008152"/>
    <lineage>
        <taxon>Archaea</taxon>
        <taxon>Methanobacteriati</taxon>
        <taxon>Methanobacteriota</taxon>
        <taxon>Stenosarchaea group</taxon>
        <taxon>Halobacteria</taxon>
        <taxon>Halobacteriales</taxon>
        <taxon>Haladaptataceae</taxon>
        <taxon>Haladaptatus</taxon>
    </lineage>
</organism>
<keyword evidence="2" id="KW-1185">Reference proteome</keyword>
<dbReference type="EMBL" id="BAABKX010000019">
    <property type="protein sequence ID" value="GAA5060840.1"/>
    <property type="molecule type" value="Genomic_DNA"/>
</dbReference>
<dbReference type="AlphaFoldDB" id="A0AAV3UNQ4"/>
<dbReference type="InterPro" id="IPR021516">
    <property type="entry name" value="DUF3179"/>
</dbReference>
<dbReference type="RefSeq" id="WP_227777496.1">
    <property type="nucleotide sequence ID" value="NZ_BAABKX010000019.1"/>
</dbReference>
<protein>
    <recommendedName>
        <fullName evidence="3">DUF3179 domain-containing protein</fullName>
    </recommendedName>
</protein>
<evidence type="ECO:0000313" key="2">
    <source>
        <dbReference type="Proteomes" id="UP001501729"/>
    </source>
</evidence>
<evidence type="ECO:0000313" key="1">
    <source>
        <dbReference type="EMBL" id="GAA5060840.1"/>
    </source>
</evidence>
<comment type="caution">
    <text evidence="1">The sequence shown here is derived from an EMBL/GenBank/DDBJ whole genome shotgun (WGS) entry which is preliminary data.</text>
</comment>
<proteinExistence type="predicted"/>